<dbReference type="GO" id="GO:0030488">
    <property type="term" value="P:tRNA methylation"/>
    <property type="evidence" value="ECO:0007669"/>
    <property type="project" value="UniProtKB-UniRule"/>
</dbReference>
<comment type="similarity">
    <text evidence="4">Belongs to the class I-like SAM-binding methyltransferase superfamily. Cation-dependent O-methyltransferase family.</text>
</comment>
<dbReference type="HAMAP" id="MF_02217">
    <property type="entry name" value="TrmR_methyltr"/>
    <property type="match status" value="1"/>
</dbReference>
<keyword evidence="1 4" id="KW-0489">Methyltransferase</keyword>
<feature type="binding site" evidence="4">
    <location>
        <position position="38"/>
    </location>
    <ligand>
        <name>S-adenosyl-L-methionine</name>
        <dbReference type="ChEBI" id="CHEBI:59789"/>
    </ligand>
</feature>
<feature type="binding site" evidence="4">
    <location>
        <position position="159"/>
    </location>
    <ligand>
        <name>Mg(2+)</name>
        <dbReference type="ChEBI" id="CHEBI:18420"/>
    </ligand>
</feature>
<dbReference type="Pfam" id="PF01596">
    <property type="entry name" value="Methyltransf_3"/>
    <property type="match status" value="1"/>
</dbReference>
<dbReference type="Gene3D" id="3.40.50.150">
    <property type="entry name" value="Vaccinia Virus protein VP39"/>
    <property type="match status" value="1"/>
</dbReference>
<keyword evidence="4" id="KW-0479">Metal-binding</keyword>
<sequence>MIDEITKEYLNGLLHLNSEVSHLSSFREEAKENRIPIITEDVERLIEIILKSHGAKRLFEVGAAVGYSACVFADIMGEDSFVKTVERDEIRHLEAKNNIKKYGYDDNINLIMDDAGEVLKREDELYDAVFLDGNKGHYIHMLGDCKRILRPGGLLICDNVLFRGMIDKSSPLIRRKITIVKRLRMFLDAISEDSELTTSVLPIGDGLSISIKK</sequence>
<dbReference type="AlphaFoldDB" id="A0A3E3DVN7"/>
<accession>A0A3E3DVN7</accession>
<dbReference type="PROSITE" id="PS51682">
    <property type="entry name" value="SAM_OMT_I"/>
    <property type="match status" value="1"/>
</dbReference>
<dbReference type="GO" id="GO:0008171">
    <property type="term" value="F:O-methyltransferase activity"/>
    <property type="evidence" value="ECO:0007669"/>
    <property type="project" value="InterPro"/>
</dbReference>
<evidence type="ECO:0000313" key="5">
    <source>
        <dbReference type="EMBL" id="RGD73332.1"/>
    </source>
</evidence>
<dbReference type="EC" id="2.1.1.-" evidence="4"/>
<feature type="binding site" evidence="4">
    <location>
        <position position="86"/>
    </location>
    <ligand>
        <name>S-adenosyl-L-methionine</name>
        <dbReference type="ChEBI" id="CHEBI:59789"/>
    </ligand>
</feature>
<evidence type="ECO:0000256" key="1">
    <source>
        <dbReference type="ARBA" id="ARBA00022603"/>
    </source>
</evidence>
<dbReference type="EMBL" id="QUSM01000006">
    <property type="protein sequence ID" value="RGD73332.1"/>
    <property type="molecule type" value="Genomic_DNA"/>
</dbReference>
<evidence type="ECO:0000256" key="4">
    <source>
        <dbReference type="HAMAP-Rule" id="MF_02217"/>
    </source>
</evidence>
<feature type="binding site" evidence="4">
    <location>
        <position position="132"/>
    </location>
    <ligand>
        <name>S-adenosyl-L-methionine</name>
        <dbReference type="ChEBI" id="CHEBI:59789"/>
    </ligand>
</feature>
<evidence type="ECO:0000256" key="2">
    <source>
        <dbReference type="ARBA" id="ARBA00022679"/>
    </source>
</evidence>
<comment type="subunit">
    <text evidence="4">Homodimer.</text>
</comment>
<reference evidence="5 6" key="1">
    <citation type="submission" date="2018-08" db="EMBL/GenBank/DDBJ databases">
        <title>A genome reference for cultivated species of the human gut microbiota.</title>
        <authorList>
            <person name="Zou Y."/>
            <person name="Xue W."/>
            <person name="Luo G."/>
        </authorList>
    </citation>
    <scope>NUCLEOTIDE SEQUENCE [LARGE SCALE GENOMIC DNA]</scope>
    <source>
        <strain evidence="5 6">AM25-6</strain>
    </source>
</reference>
<feature type="binding site" evidence="4">
    <location>
        <begin position="114"/>
        <end position="115"/>
    </location>
    <ligand>
        <name>S-adenosyl-L-methionine</name>
        <dbReference type="ChEBI" id="CHEBI:59789"/>
    </ligand>
</feature>
<keyword evidence="4" id="KW-0819">tRNA processing</keyword>
<name>A0A3E3DVN7_9FIRM</name>
<keyword evidence="3 4" id="KW-0949">S-adenosyl-L-methionine</keyword>
<dbReference type="Proteomes" id="UP000261212">
    <property type="component" value="Unassembled WGS sequence"/>
</dbReference>
<feature type="binding site" evidence="4">
    <location>
        <position position="158"/>
    </location>
    <ligand>
        <name>Mg(2+)</name>
        <dbReference type="ChEBI" id="CHEBI:18420"/>
    </ligand>
</feature>
<dbReference type="InterPro" id="IPR002935">
    <property type="entry name" value="SAM_O-MeTrfase"/>
</dbReference>
<dbReference type="InterPro" id="IPR043675">
    <property type="entry name" value="TrmR_methyltr"/>
</dbReference>
<feature type="binding site" evidence="4">
    <location>
        <position position="132"/>
    </location>
    <ligand>
        <name>Mg(2+)</name>
        <dbReference type="ChEBI" id="CHEBI:18420"/>
    </ligand>
</feature>
<feature type="binding site" evidence="4">
    <location>
        <position position="68"/>
    </location>
    <ligand>
        <name>S-adenosyl-L-methionine</name>
        <dbReference type="ChEBI" id="CHEBI:59789"/>
    </ligand>
</feature>
<comment type="function">
    <text evidence="4">Catalyzes the methylation of 5-hydroxyuridine (ho5U) to form 5-methoxyuridine (mo5U) at position 34 in tRNAs.</text>
</comment>
<comment type="caution">
    <text evidence="5">The sequence shown here is derived from an EMBL/GenBank/DDBJ whole genome shotgun (WGS) entry which is preliminary data.</text>
</comment>
<dbReference type="CDD" id="cd02440">
    <property type="entry name" value="AdoMet_MTases"/>
    <property type="match status" value="1"/>
</dbReference>
<gene>
    <name evidence="4" type="primary">trmR</name>
    <name evidence="5" type="ORF">DW687_09840</name>
</gene>
<evidence type="ECO:0000256" key="3">
    <source>
        <dbReference type="ARBA" id="ARBA00022691"/>
    </source>
</evidence>
<dbReference type="PANTHER" id="PTHR10509:SF14">
    <property type="entry name" value="CAFFEOYL-COA O-METHYLTRANSFERASE 3-RELATED"/>
    <property type="match status" value="1"/>
</dbReference>
<dbReference type="InterPro" id="IPR029063">
    <property type="entry name" value="SAM-dependent_MTases_sf"/>
</dbReference>
<organism evidence="5 6">
    <name type="scientific">Anaerofustis stercorihominis</name>
    <dbReference type="NCBI Taxonomy" id="214853"/>
    <lineage>
        <taxon>Bacteria</taxon>
        <taxon>Bacillati</taxon>
        <taxon>Bacillota</taxon>
        <taxon>Clostridia</taxon>
        <taxon>Eubacteriales</taxon>
        <taxon>Eubacteriaceae</taxon>
        <taxon>Anaerofustis</taxon>
    </lineage>
</organism>
<dbReference type="GO" id="GO:0016300">
    <property type="term" value="F:tRNA (uridine) methyltransferase activity"/>
    <property type="evidence" value="ECO:0007669"/>
    <property type="project" value="UniProtKB-UniRule"/>
</dbReference>
<dbReference type="GO" id="GO:0008757">
    <property type="term" value="F:S-adenosylmethionine-dependent methyltransferase activity"/>
    <property type="evidence" value="ECO:0007669"/>
    <property type="project" value="TreeGrafter"/>
</dbReference>
<proteinExistence type="inferred from homology"/>
<dbReference type="RefSeq" id="WP_117532609.1">
    <property type="nucleotide sequence ID" value="NZ_CP176644.1"/>
</dbReference>
<dbReference type="InterPro" id="IPR050362">
    <property type="entry name" value="Cation-dep_OMT"/>
</dbReference>
<comment type="catalytic activity">
    <reaction evidence="4">
        <text>5-hydroxyuridine(34) in tRNA + S-adenosyl-L-methionine = 5-methoxyuridine(34) in tRNA + S-adenosyl-L-homocysteine + H(+)</text>
        <dbReference type="Rhea" id="RHEA:60524"/>
        <dbReference type="Rhea" id="RHEA-COMP:13381"/>
        <dbReference type="Rhea" id="RHEA-COMP:15591"/>
        <dbReference type="ChEBI" id="CHEBI:15378"/>
        <dbReference type="ChEBI" id="CHEBI:57856"/>
        <dbReference type="ChEBI" id="CHEBI:59789"/>
        <dbReference type="ChEBI" id="CHEBI:136877"/>
        <dbReference type="ChEBI" id="CHEBI:143860"/>
    </reaction>
</comment>
<keyword evidence="4" id="KW-0460">Magnesium</keyword>
<dbReference type="PANTHER" id="PTHR10509">
    <property type="entry name" value="O-METHYLTRANSFERASE-RELATED"/>
    <property type="match status" value="1"/>
</dbReference>
<dbReference type="GO" id="GO:0000287">
    <property type="term" value="F:magnesium ion binding"/>
    <property type="evidence" value="ECO:0007669"/>
    <property type="project" value="UniProtKB-UniRule"/>
</dbReference>
<dbReference type="SUPFAM" id="SSF53335">
    <property type="entry name" value="S-adenosyl-L-methionine-dependent methyltransferases"/>
    <property type="match status" value="1"/>
</dbReference>
<keyword evidence="2 4" id="KW-0808">Transferase</keyword>
<evidence type="ECO:0000313" key="6">
    <source>
        <dbReference type="Proteomes" id="UP000261212"/>
    </source>
</evidence>
<protein>
    <recommendedName>
        <fullName evidence="4">tRNA 5-hydroxyuridine methyltransferase</fullName>
        <ecNumber evidence="4">2.1.1.-</ecNumber>
    </recommendedName>
    <alternativeName>
        <fullName evidence="4">ho5U methyltransferase</fullName>
    </alternativeName>
</protein>